<organism evidence="1 2">
    <name type="scientific">Chara braunii</name>
    <name type="common">Braun's stonewort</name>
    <dbReference type="NCBI Taxonomy" id="69332"/>
    <lineage>
        <taxon>Eukaryota</taxon>
        <taxon>Viridiplantae</taxon>
        <taxon>Streptophyta</taxon>
        <taxon>Charophyceae</taxon>
        <taxon>Charales</taxon>
        <taxon>Characeae</taxon>
        <taxon>Chara</taxon>
    </lineage>
</organism>
<dbReference type="AlphaFoldDB" id="A0A388M144"/>
<accession>A0A388M144</accession>
<sequence length="410" mass="45005">MQTAPQPHGGKGVRKVDVVIDVEDGQVAREIQVKTASQTTHFGGTVARTPMTAPPDGQDFVRVQSPPATPCAQTVPAAGGATKVATQGNGQAAQRQDAVDAQGGVVAGSSRPTTVAAVAGRCGEDDDNEPLVNRQRWGTTPDGIENATKLWVDNMRFWNEAEGSGLFKLIEEAQLYLLAIGRGVTMLEIRRTEGGEKQGHQSAEHRLARHPRMNLKVPESLTGLPLRRYVLNHPTMDIVSVMWLGEDWCTCVSPIVCHITLDMDMKLPIWFVGAHNEDRHEDDELACYQEATMQRLVGAFTSTVSLGKAIDSGCISYERLRNIVDAMRLLLAESMWLMRMSRDDPRSHFDASLFVPLTTKPTLVVAMHQSFDGRRHILQAVTVMIERMGKPAMTLANPPSMRIPLQGYPP</sequence>
<proteinExistence type="predicted"/>
<name>A0A388M144_CHABU</name>
<dbReference type="Gramene" id="GBG88294">
    <property type="protein sequence ID" value="GBG88294"/>
    <property type="gene ID" value="CBR_g46860"/>
</dbReference>
<comment type="caution">
    <text evidence="1">The sequence shown here is derived from an EMBL/GenBank/DDBJ whole genome shotgun (WGS) entry which is preliminary data.</text>
</comment>
<keyword evidence="2" id="KW-1185">Reference proteome</keyword>
<dbReference type="EMBL" id="BFEA01000662">
    <property type="protein sequence ID" value="GBG88294.1"/>
    <property type="molecule type" value="Genomic_DNA"/>
</dbReference>
<gene>
    <name evidence="1" type="ORF">CBR_g46860</name>
</gene>
<evidence type="ECO:0000313" key="2">
    <source>
        <dbReference type="Proteomes" id="UP000265515"/>
    </source>
</evidence>
<dbReference type="Proteomes" id="UP000265515">
    <property type="component" value="Unassembled WGS sequence"/>
</dbReference>
<reference evidence="1 2" key="1">
    <citation type="journal article" date="2018" name="Cell">
        <title>The Chara Genome: Secondary Complexity and Implications for Plant Terrestrialization.</title>
        <authorList>
            <person name="Nishiyama T."/>
            <person name="Sakayama H."/>
            <person name="Vries J.D."/>
            <person name="Buschmann H."/>
            <person name="Saint-Marcoux D."/>
            <person name="Ullrich K.K."/>
            <person name="Haas F.B."/>
            <person name="Vanderstraeten L."/>
            <person name="Becker D."/>
            <person name="Lang D."/>
            <person name="Vosolsobe S."/>
            <person name="Rombauts S."/>
            <person name="Wilhelmsson P.K.I."/>
            <person name="Janitza P."/>
            <person name="Kern R."/>
            <person name="Heyl A."/>
            <person name="Rumpler F."/>
            <person name="Villalobos L.I.A.C."/>
            <person name="Clay J.M."/>
            <person name="Skokan R."/>
            <person name="Toyoda A."/>
            <person name="Suzuki Y."/>
            <person name="Kagoshima H."/>
            <person name="Schijlen E."/>
            <person name="Tajeshwar N."/>
            <person name="Catarino B."/>
            <person name="Hetherington A.J."/>
            <person name="Saltykova A."/>
            <person name="Bonnot C."/>
            <person name="Breuninger H."/>
            <person name="Symeonidi A."/>
            <person name="Radhakrishnan G.V."/>
            <person name="Van Nieuwerburgh F."/>
            <person name="Deforce D."/>
            <person name="Chang C."/>
            <person name="Karol K.G."/>
            <person name="Hedrich R."/>
            <person name="Ulvskov P."/>
            <person name="Glockner G."/>
            <person name="Delwiche C.F."/>
            <person name="Petrasek J."/>
            <person name="Van de Peer Y."/>
            <person name="Friml J."/>
            <person name="Beilby M."/>
            <person name="Dolan L."/>
            <person name="Kohara Y."/>
            <person name="Sugano S."/>
            <person name="Fujiyama A."/>
            <person name="Delaux P.-M."/>
            <person name="Quint M."/>
            <person name="TheiBen G."/>
            <person name="Hagemann M."/>
            <person name="Harholt J."/>
            <person name="Dunand C."/>
            <person name="Zachgo S."/>
            <person name="Langdale J."/>
            <person name="Maumus F."/>
            <person name="Straeten D.V.D."/>
            <person name="Gould S.B."/>
            <person name="Rensing S.A."/>
        </authorList>
    </citation>
    <scope>NUCLEOTIDE SEQUENCE [LARGE SCALE GENOMIC DNA]</scope>
    <source>
        <strain evidence="1 2">S276</strain>
    </source>
</reference>
<evidence type="ECO:0000313" key="1">
    <source>
        <dbReference type="EMBL" id="GBG88294.1"/>
    </source>
</evidence>
<protein>
    <submittedName>
        <fullName evidence="1">Uncharacterized protein</fullName>
    </submittedName>
</protein>